<dbReference type="PANTHER" id="PTHR12534:SF0">
    <property type="entry name" value="SMALL RIBOSOMAL SUBUNIT PROTEIN US2M"/>
    <property type="match status" value="1"/>
</dbReference>
<dbReference type="GeneTree" id="ENSGT00390000017382"/>
<dbReference type="CDD" id="cd01425">
    <property type="entry name" value="RPS2"/>
    <property type="match status" value="1"/>
</dbReference>
<comment type="function">
    <text evidence="6">Required for mitoribosome formation and stability, and mitochondrial translation.</text>
</comment>
<evidence type="ECO:0000256" key="8">
    <source>
        <dbReference type="ARBA" id="ARBA00083109"/>
    </source>
</evidence>
<dbReference type="PANTHER" id="PTHR12534">
    <property type="entry name" value="30S RIBOSOMAL PROTEIN S2 PROKARYOTIC AND ORGANELLAR"/>
    <property type="match status" value="1"/>
</dbReference>
<dbReference type="InterPro" id="IPR018130">
    <property type="entry name" value="Ribosomal_uS2_CS"/>
</dbReference>
<dbReference type="FunCoup" id="F6WCB0">
    <property type="interactions" value="48"/>
</dbReference>
<dbReference type="PRINTS" id="PR00395">
    <property type="entry name" value="RIBOSOMALS2"/>
</dbReference>
<dbReference type="OMA" id="PYIFMEK"/>
<gene>
    <name evidence="9" type="primary">LOC100178663</name>
</gene>
<evidence type="ECO:0000256" key="7">
    <source>
        <dbReference type="ARBA" id="ARBA00071390"/>
    </source>
</evidence>
<name>F6WCB0_CIOIN</name>
<dbReference type="InParanoid" id="F6WCB0"/>
<accession>F6WCB0</accession>
<keyword evidence="4" id="KW-0496">Mitochondrion</keyword>
<dbReference type="HOGENOM" id="CLU_040318_3_0_1"/>
<dbReference type="Pfam" id="PF00318">
    <property type="entry name" value="Ribosomal_S2"/>
    <property type="match status" value="1"/>
</dbReference>
<protein>
    <recommendedName>
        <fullName evidence="7">Small ribosomal subunit protein uS2m</fullName>
    </recommendedName>
    <alternativeName>
        <fullName evidence="8">28S ribosomal protein S2, mitochondrial</fullName>
    </alternativeName>
</protein>
<accession>A0A1W2W930</accession>
<dbReference type="HAMAP" id="MF_00291_B">
    <property type="entry name" value="Ribosomal_uS2_B"/>
    <property type="match status" value="1"/>
</dbReference>
<evidence type="ECO:0000313" key="10">
    <source>
        <dbReference type="Proteomes" id="UP000008144"/>
    </source>
</evidence>
<dbReference type="Proteomes" id="UP000008144">
    <property type="component" value="Unassembled WGS sequence"/>
</dbReference>
<dbReference type="STRING" id="7719.ENSCINP00000017774"/>
<evidence type="ECO:0000256" key="3">
    <source>
        <dbReference type="ARBA" id="ARBA00022980"/>
    </source>
</evidence>
<dbReference type="InterPro" id="IPR023591">
    <property type="entry name" value="Ribosomal_uS2_flav_dom_sf"/>
</dbReference>
<dbReference type="GO" id="GO:0005763">
    <property type="term" value="C:mitochondrial small ribosomal subunit"/>
    <property type="evidence" value="ECO:0000318"/>
    <property type="project" value="GO_Central"/>
</dbReference>
<dbReference type="Ensembl" id="ENSCINT00000017774.3">
    <property type="protein sequence ID" value="ENSCINP00000017774.3"/>
    <property type="gene ID" value="ENSCING00000008713.3"/>
</dbReference>
<comment type="subcellular location">
    <subcellularLocation>
        <location evidence="1">Mitochondrion</location>
    </subcellularLocation>
</comment>
<evidence type="ECO:0000256" key="1">
    <source>
        <dbReference type="ARBA" id="ARBA00004173"/>
    </source>
</evidence>
<dbReference type="KEGG" id="cin:100178663"/>
<dbReference type="Gene3D" id="3.40.50.10490">
    <property type="entry name" value="Glucose-6-phosphate isomerase like protein, domain 1"/>
    <property type="match status" value="1"/>
</dbReference>
<dbReference type="GO" id="GO:0005743">
    <property type="term" value="C:mitochondrial inner membrane"/>
    <property type="evidence" value="ECO:0007669"/>
    <property type="project" value="UniProtKB-ARBA"/>
</dbReference>
<sequence>MKHCLMLNKAWRGFTRVANTYHSNTCVSQMNTLHKNCRHFSTVLPQQTGKDPSPILHKEKRQLITDPLQHPDFFGIKNLVTMKKLFFSRVYFGHKKGSRNEHMQPYLYGNRLGVDIFDLDQTLEHMHRALNFVAHIAYLKGIILFIMRSQQHGHAVELAAKACGEYAHTREWQQGLLLNMGQKHRSVRLPDICIFLSLQDVMNQEHPAVAECGKLKIATVGIVDSNVNPTMITYPVPGNDDSPESVGLYLQLFQLAIQSGKQKRIEADQQKQDVSQLK</sequence>
<dbReference type="GO" id="GO:0003735">
    <property type="term" value="F:structural constituent of ribosome"/>
    <property type="evidence" value="ECO:0000318"/>
    <property type="project" value="GO_Central"/>
</dbReference>
<dbReference type="FunFam" id="3.40.50.10490:FF:000026">
    <property type="entry name" value="28S ribosomal protein S2, mitochondrial"/>
    <property type="match status" value="1"/>
</dbReference>
<comment type="similarity">
    <text evidence="2">Belongs to the universal ribosomal protein uS2 family.</text>
</comment>
<organism evidence="9 10">
    <name type="scientific">Ciona intestinalis</name>
    <name type="common">Transparent sea squirt</name>
    <name type="synonym">Ascidia intestinalis</name>
    <dbReference type="NCBI Taxonomy" id="7719"/>
    <lineage>
        <taxon>Eukaryota</taxon>
        <taxon>Metazoa</taxon>
        <taxon>Chordata</taxon>
        <taxon>Tunicata</taxon>
        <taxon>Ascidiacea</taxon>
        <taxon>Phlebobranchia</taxon>
        <taxon>Cionidae</taxon>
        <taxon>Ciona</taxon>
    </lineage>
</organism>
<evidence type="ECO:0000256" key="5">
    <source>
        <dbReference type="ARBA" id="ARBA00023274"/>
    </source>
</evidence>
<evidence type="ECO:0000313" key="9">
    <source>
        <dbReference type="Ensembl" id="ENSCINP00000017774.3"/>
    </source>
</evidence>
<reference evidence="9" key="2">
    <citation type="submission" date="2025-08" db="UniProtKB">
        <authorList>
            <consortium name="Ensembl"/>
        </authorList>
    </citation>
    <scope>IDENTIFICATION</scope>
</reference>
<reference evidence="10" key="1">
    <citation type="journal article" date="2002" name="Science">
        <title>The draft genome of Ciona intestinalis: insights into chordate and vertebrate origins.</title>
        <authorList>
            <person name="Dehal P."/>
            <person name="Satou Y."/>
            <person name="Campbell R.K."/>
            <person name="Chapman J."/>
            <person name="Degnan B."/>
            <person name="De Tomaso A."/>
            <person name="Davidson B."/>
            <person name="Di Gregorio A."/>
            <person name="Gelpke M."/>
            <person name="Goodstein D.M."/>
            <person name="Harafuji N."/>
            <person name="Hastings K.E."/>
            <person name="Ho I."/>
            <person name="Hotta K."/>
            <person name="Huang W."/>
            <person name="Kawashima T."/>
            <person name="Lemaire P."/>
            <person name="Martinez D."/>
            <person name="Meinertzhagen I.A."/>
            <person name="Necula S."/>
            <person name="Nonaka M."/>
            <person name="Putnam N."/>
            <person name="Rash S."/>
            <person name="Saiga H."/>
            <person name="Satake M."/>
            <person name="Terry A."/>
            <person name="Yamada L."/>
            <person name="Wang H.G."/>
            <person name="Awazu S."/>
            <person name="Azumi K."/>
            <person name="Boore J."/>
            <person name="Branno M."/>
            <person name="Chin-Bow S."/>
            <person name="DeSantis R."/>
            <person name="Doyle S."/>
            <person name="Francino P."/>
            <person name="Keys D.N."/>
            <person name="Haga S."/>
            <person name="Hayashi H."/>
            <person name="Hino K."/>
            <person name="Imai K.S."/>
            <person name="Inaba K."/>
            <person name="Kano S."/>
            <person name="Kobayashi K."/>
            <person name="Kobayashi M."/>
            <person name="Lee B.I."/>
            <person name="Makabe K.W."/>
            <person name="Manohar C."/>
            <person name="Matassi G."/>
            <person name="Medina M."/>
            <person name="Mochizuki Y."/>
            <person name="Mount S."/>
            <person name="Morishita T."/>
            <person name="Miura S."/>
            <person name="Nakayama A."/>
            <person name="Nishizaka S."/>
            <person name="Nomoto H."/>
            <person name="Ohta F."/>
            <person name="Oishi K."/>
            <person name="Rigoutsos I."/>
            <person name="Sano M."/>
            <person name="Sasaki A."/>
            <person name="Sasakura Y."/>
            <person name="Shoguchi E."/>
            <person name="Shin-i T."/>
            <person name="Spagnuolo A."/>
            <person name="Stainier D."/>
            <person name="Suzuki M.M."/>
            <person name="Tassy O."/>
            <person name="Takatori N."/>
            <person name="Tokuoka M."/>
            <person name="Yagi K."/>
            <person name="Yoshizaki F."/>
            <person name="Wada S."/>
            <person name="Zhang C."/>
            <person name="Hyatt P.D."/>
            <person name="Larimer F."/>
            <person name="Detter C."/>
            <person name="Doggett N."/>
            <person name="Glavina T."/>
            <person name="Hawkins T."/>
            <person name="Richardson P."/>
            <person name="Lucas S."/>
            <person name="Kohara Y."/>
            <person name="Levine M."/>
            <person name="Satoh N."/>
            <person name="Rokhsar D.S."/>
        </authorList>
    </citation>
    <scope>NUCLEOTIDE SEQUENCE [LARGE SCALE GENOMIC DNA]</scope>
</reference>
<dbReference type="OrthoDB" id="2320368at2759"/>
<evidence type="ECO:0000256" key="2">
    <source>
        <dbReference type="ARBA" id="ARBA00006242"/>
    </source>
</evidence>
<dbReference type="AlphaFoldDB" id="F6WCB0"/>
<dbReference type="PROSITE" id="PS00962">
    <property type="entry name" value="RIBOSOMAL_S2_1"/>
    <property type="match status" value="1"/>
</dbReference>
<dbReference type="GO" id="GO:0006412">
    <property type="term" value="P:translation"/>
    <property type="evidence" value="ECO:0007669"/>
    <property type="project" value="InterPro"/>
</dbReference>
<evidence type="ECO:0000256" key="6">
    <source>
        <dbReference type="ARBA" id="ARBA00059792"/>
    </source>
</evidence>
<reference evidence="9" key="3">
    <citation type="submission" date="2025-09" db="UniProtKB">
        <authorList>
            <consortium name="Ensembl"/>
        </authorList>
    </citation>
    <scope>IDENTIFICATION</scope>
</reference>
<dbReference type="GeneID" id="100178663"/>
<dbReference type="SUPFAM" id="SSF52313">
    <property type="entry name" value="Ribosomal protein S2"/>
    <property type="match status" value="1"/>
</dbReference>
<proteinExistence type="inferred from homology"/>
<keyword evidence="10" id="KW-1185">Reference proteome</keyword>
<keyword evidence="3" id="KW-0689">Ribosomal protein</keyword>
<dbReference type="RefSeq" id="XP_002126843.1">
    <property type="nucleotide sequence ID" value="XM_002126807.4"/>
</dbReference>
<dbReference type="InterPro" id="IPR005706">
    <property type="entry name" value="Ribosomal_uS2_bac/mit/plastid"/>
</dbReference>
<dbReference type="InterPro" id="IPR001865">
    <property type="entry name" value="Ribosomal_uS2"/>
</dbReference>
<keyword evidence="5" id="KW-0687">Ribonucleoprotein</keyword>
<evidence type="ECO:0000256" key="4">
    <source>
        <dbReference type="ARBA" id="ARBA00023128"/>
    </source>
</evidence>